<organism evidence="3 4">
    <name type="scientific">Streptomyces mexicanus</name>
    <dbReference type="NCBI Taxonomy" id="178566"/>
    <lineage>
        <taxon>Bacteria</taxon>
        <taxon>Bacillati</taxon>
        <taxon>Actinomycetota</taxon>
        <taxon>Actinomycetes</taxon>
        <taxon>Kitasatosporales</taxon>
        <taxon>Streptomycetaceae</taxon>
        <taxon>Streptomyces</taxon>
    </lineage>
</organism>
<dbReference type="PROSITE" id="PS50943">
    <property type="entry name" value="HTH_CROC1"/>
    <property type="match status" value="1"/>
</dbReference>
<feature type="region of interest" description="Disordered" evidence="1">
    <location>
        <begin position="1"/>
        <end position="51"/>
    </location>
</feature>
<dbReference type="SMART" id="SM00530">
    <property type="entry name" value="HTH_XRE"/>
    <property type="match status" value="1"/>
</dbReference>
<dbReference type="EMBL" id="JACMHY010000021">
    <property type="protein sequence ID" value="MBC2869767.1"/>
    <property type="molecule type" value="Genomic_DNA"/>
</dbReference>
<protein>
    <submittedName>
        <fullName evidence="3">Pyridoxamine 5'-phosphate oxidase family protein</fullName>
    </submittedName>
</protein>
<sequence length="258" mass="27236">MPMHAQPGDRPEAHTGHGAAPPDDGQAARPAANEAVTARPAARATHPGDIGRRLADARVRSGLSLEEAAERARMSPQYLAYLEQRPSDPTPATLLRLADVLGTTLEALRGGDQDLPPGRGQALAHPRLTDLSPEECRSLLSTHGVGRIALRTGQGPAVLPVNYDVVDDAVVFRTAADATPAAAVGTEVAFEVDHIDDAMSQGWSVLAVGTAEAVTDPEAVERLERRAHSAPWAGGTRALWVRVRPARLTGRRITPGGR</sequence>
<evidence type="ECO:0000313" key="3">
    <source>
        <dbReference type="EMBL" id="MBC2869767.1"/>
    </source>
</evidence>
<evidence type="ECO:0000256" key="1">
    <source>
        <dbReference type="SAM" id="MobiDB-lite"/>
    </source>
</evidence>
<dbReference type="Gene3D" id="1.10.260.40">
    <property type="entry name" value="lambda repressor-like DNA-binding domains"/>
    <property type="match status" value="1"/>
</dbReference>
<dbReference type="Pfam" id="PF12900">
    <property type="entry name" value="Pyridox_ox_2"/>
    <property type="match status" value="1"/>
</dbReference>
<keyword evidence="4" id="KW-1185">Reference proteome</keyword>
<dbReference type="InterPro" id="IPR001387">
    <property type="entry name" value="Cro/C1-type_HTH"/>
</dbReference>
<evidence type="ECO:0000313" key="4">
    <source>
        <dbReference type="Proteomes" id="UP000517694"/>
    </source>
</evidence>
<dbReference type="InterPro" id="IPR012349">
    <property type="entry name" value="Split_barrel_FMN-bd"/>
</dbReference>
<dbReference type="AlphaFoldDB" id="A0A7X1LUH0"/>
<gene>
    <name evidence="3" type="ORF">H1R13_33895</name>
</gene>
<comment type="caution">
    <text evidence="3">The sequence shown here is derived from an EMBL/GenBank/DDBJ whole genome shotgun (WGS) entry which is preliminary data.</text>
</comment>
<dbReference type="GO" id="GO:0003677">
    <property type="term" value="F:DNA binding"/>
    <property type="evidence" value="ECO:0007669"/>
    <property type="project" value="InterPro"/>
</dbReference>
<evidence type="ECO:0000259" key="2">
    <source>
        <dbReference type="PROSITE" id="PS50943"/>
    </source>
</evidence>
<reference evidence="3 4" key="1">
    <citation type="submission" date="2020-08" db="EMBL/GenBank/DDBJ databases">
        <title>Whole-Genome Sequence of French Clinical Streptomyces mexicanus Strain Q0842.</title>
        <authorList>
            <person name="Boxberger M."/>
            <person name="La Scola B."/>
        </authorList>
    </citation>
    <scope>NUCLEOTIDE SEQUENCE [LARGE SCALE GENOMIC DNA]</scope>
    <source>
        <strain evidence="3 4">Marseille-Q0842</strain>
    </source>
</reference>
<dbReference type="Pfam" id="PF13560">
    <property type="entry name" value="HTH_31"/>
    <property type="match status" value="1"/>
</dbReference>
<dbReference type="InterPro" id="IPR010982">
    <property type="entry name" value="Lambda_DNA-bd_dom_sf"/>
</dbReference>
<dbReference type="CDD" id="cd00093">
    <property type="entry name" value="HTH_XRE"/>
    <property type="match status" value="1"/>
</dbReference>
<dbReference type="SUPFAM" id="SSF50475">
    <property type="entry name" value="FMN-binding split barrel"/>
    <property type="match status" value="1"/>
</dbReference>
<dbReference type="Gene3D" id="2.30.110.10">
    <property type="entry name" value="Electron Transport, Fmn-binding Protein, Chain A"/>
    <property type="match status" value="1"/>
</dbReference>
<dbReference type="InterPro" id="IPR024747">
    <property type="entry name" value="Pyridox_Oxase-rel"/>
</dbReference>
<dbReference type="SUPFAM" id="SSF47413">
    <property type="entry name" value="lambda repressor-like DNA-binding domains"/>
    <property type="match status" value="1"/>
</dbReference>
<accession>A0A7X1LUH0</accession>
<dbReference type="Proteomes" id="UP000517694">
    <property type="component" value="Unassembled WGS sequence"/>
</dbReference>
<proteinExistence type="predicted"/>
<dbReference type="RefSeq" id="WP_159662160.1">
    <property type="nucleotide sequence ID" value="NZ_LR732544.1"/>
</dbReference>
<feature type="domain" description="HTH cro/C1-type" evidence="2">
    <location>
        <begin position="54"/>
        <end position="108"/>
    </location>
</feature>
<dbReference type="OrthoDB" id="7062584at2"/>
<name>A0A7X1LUH0_9ACTN</name>